<evidence type="ECO:0000256" key="1">
    <source>
        <dbReference type="SAM" id="SignalP"/>
    </source>
</evidence>
<reference evidence="2 3" key="1">
    <citation type="submission" date="2015-03" db="EMBL/GenBank/DDBJ databases">
        <title>Genome assembly of Sandaracinus amylolyticus DSM 53668.</title>
        <authorList>
            <person name="Sharma G."/>
            <person name="Subramanian S."/>
        </authorList>
    </citation>
    <scope>NUCLEOTIDE SEQUENCE [LARGE SCALE GENOMIC DNA]</scope>
    <source>
        <strain evidence="2 3">DSM 53668</strain>
    </source>
</reference>
<keyword evidence="1" id="KW-0732">Signal</keyword>
<gene>
    <name evidence="2" type="ORF">DB32_005296</name>
</gene>
<dbReference type="OrthoDB" id="5507147at2"/>
<accession>A0A0F6YJS1</accession>
<evidence type="ECO:0008006" key="4">
    <source>
        <dbReference type="Google" id="ProtNLM"/>
    </source>
</evidence>
<sequence>MTSRRNAWLVALALGVATLTSAAPAARADHRIDQPFTGTRPFQLEFHGGLAWYGFGFAGGARFGIPILHNGFVPSIDNAVYINFGGDFYFVDDWGCYRNDPGDPCAGHEYRFAMGFPVALHWEFYFSDTWSAFAELGFQVYLPPSLFYRGYVDYGDHVGAWVIAAVGGSLHLGDVVSLTLRVGNPYISFGVTLNLG</sequence>
<protein>
    <recommendedName>
        <fullName evidence="4">Outer membrane protein beta-barrel domain-containing protein</fullName>
    </recommendedName>
</protein>
<dbReference type="PROSITE" id="PS51318">
    <property type="entry name" value="TAT"/>
    <property type="match status" value="1"/>
</dbReference>
<dbReference type="KEGG" id="samy:DB32_005296"/>
<dbReference type="STRING" id="927083.DB32_005296"/>
<feature type="signal peptide" evidence="1">
    <location>
        <begin position="1"/>
        <end position="22"/>
    </location>
</feature>
<dbReference type="InterPro" id="IPR006311">
    <property type="entry name" value="TAT_signal"/>
</dbReference>
<dbReference type="Proteomes" id="UP000034883">
    <property type="component" value="Chromosome"/>
</dbReference>
<dbReference type="EMBL" id="CP011125">
    <property type="protein sequence ID" value="AKF08147.1"/>
    <property type="molecule type" value="Genomic_DNA"/>
</dbReference>
<dbReference type="RefSeq" id="WP_053235321.1">
    <property type="nucleotide sequence ID" value="NZ_CP011125.1"/>
</dbReference>
<dbReference type="AlphaFoldDB" id="A0A0F6YJS1"/>
<organism evidence="2 3">
    <name type="scientific">Sandaracinus amylolyticus</name>
    <dbReference type="NCBI Taxonomy" id="927083"/>
    <lineage>
        <taxon>Bacteria</taxon>
        <taxon>Pseudomonadati</taxon>
        <taxon>Myxococcota</taxon>
        <taxon>Polyangia</taxon>
        <taxon>Polyangiales</taxon>
        <taxon>Sandaracinaceae</taxon>
        <taxon>Sandaracinus</taxon>
    </lineage>
</organism>
<keyword evidence="3" id="KW-1185">Reference proteome</keyword>
<proteinExistence type="predicted"/>
<feature type="chain" id="PRO_5002512875" description="Outer membrane protein beta-barrel domain-containing protein" evidence="1">
    <location>
        <begin position="23"/>
        <end position="196"/>
    </location>
</feature>
<name>A0A0F6YJS1_9BACT</name>
<evidence type="ECO:0000313" key="2">
    <source>
        <dbReference type="EMBL" id="AKF08147.1"/>
    </source>
</evidence>
<evidence type="ECO:0000313" key="3">
    <source>
        <dbReference type="Proteomes" id="UP000034883"/>
    </source>
</evidence>